<dbReference type="SUPFAM" id="SSF48264">
    <property type="entry name" value="Cytochrome P450"/>
    <property type="match status" value="1"/>
</dbReference>
<name>M3J257_CANMX</name>
<evidence type="ECO:0000256" key="5">
    <source>
        <dbReference type="ARBA" id="ARBA00023002"/>
    </source>
</evidence>
<feature type="binding site" description="axial binding residue" evidence="8">
    <location>
        <position position="485"/>
    </location>
    <ligand>
        <name>heme</name>
        <dbReference type="ChEBI" id="CHEBI:30413"/>
    </ligand>
    <ligandPart>
        <name>Fe</name>
        <dbReference type="ChEBI" id="CHEBI:18248"/>
    </ligandPart>
</feature>
<sequence length="538" mass="61825">MPVSFVHNVLEVVTPYVEYYQENLTKWYILIPTILLTLNFLSILHTKYLEYKFNAKPLTNFAQDYSFGVITPLMLMYFKWHGTVMEFACNVWNNKFLVSNGNVRTVGLRIMGLNIIETTDPENVKAILATQFNDFSLGTRHDFLYSLLGDGIFTLDGAGWKHSRAMLRPQFAREQVAHVKLLEPHVQVLFKHVRKSQGKTFDIQELFFRLTVDSSTEFLFGGSVESLRDASIGMTPSTKNIAGREEFADAFNYSQTYNAYRFLLQQFYWILNGSKFNKSIKTVHKFADFYVQKALSLTDDDLEKQEGYVFLYELAKQTRDPKVLRDQLLNILVAGRDTTAGLLSFLFFELSRNPTVFEKLKEEIHNRFGAKEDARVEEITFESLKSCEYLKACVNEALRVYPSVPHNFRVATRNTTLPRGGGKDGMSPIAIKKGQNVMYTILATHRDPNIYGEDANVFRPERWFEPETRKLGWAYVPFNGGPRICLGQQFALTEASYVTVRLLQEFSTLTQDADTRYPPRLQNSLTVSLCDGANIQMY</sequence>
<dbReference type="InterPro" id="IPR002974">
    <property type="entry name" value="Cyt_P450_E_CYP52_ascomycetes"/>
</dbReference>
<evidence type="ECO:0000256" key="7">
    <source>
        <dbReference type="ARBA" id="ARBA00023033"/>
    </source>
</evidence>
<comment type="caution">
    <text evidence="11">The sequence shown here is derived from an EMBL/GenBank/DDBJ whole genome shotgun (WGS) entry which is preliminary data.</text>
</comment>
<comment type="cofactor">
    <cofactor evidence="1 8">
        <name>heme</name>
        <dbReference type="ChEBI" id="CHEBI:30413"/>
    </cofactor>
</comment>
<keyword evidence="3 8" id="KW-0349">Heme</keyword>
<keyword evidence="6 8" id="KW-0408">Iron</keyword>
<dbReference type="Gene3D" id="1.10.630.10">
    <property type="entry name" value="Cytochrome P450"/>
    <property type="match status" value="1"/>
</dbReference>
<gene>
    <name evidence="11" type="ORF">G210_3821</name>
</gene>
<dbReference type="STRING" id="1245528.M3J257"/>
<dbReference type="PANTHER" id="PTHR24287">
    <property type="entry name" value="P450, PUTATIVE (EUROFUNG)-RELATED"/>
    <property type="match status" value="1"/>
</dbReference>
<reference evidence="11 12" key="1">
    <citation type="submission" date="2013-02" db="EMBL/GenBank/DDBJ databases">
        <title>Genome sequence of Candida maltosa Xu316, a potential industrial strain for xylitol and ethanol production.</title>
        <authorList>
            <person name="Yu J."/>
            <person name="Wang Q."/>
            <person name="Geng X."/>
            <person name="Bao W."/>
            <person name="He P."/>
            <person name="Cai J."/>
        </authorList>
    </citation>
    <scope>NUCLEOTIDE SEQUENCE [LARGE SCALE GENOMIC DNA]</scope>
    <source>
        <strain evidence="12">Xu316</strain>
    </source>
</reference>
<feature type="transmembrane region" description="Helical" evidence="10">
    <location>
        <begin position="27"/>
        <end position="49"/>
    </location>
</feature>
<keyword evidence="5 9" id="KW-0560">Oxidoreductase</keyword>
<keyword evidence="10" id="KW-1133">Transmembrane helix</keyword>
<dbReference type="CDD" id="cd11063">
    <property type="entry name" value="CYP52"/>
    <property type="match status" value="1"/>
</dbReference>
<dbReference type="PRINTS" id="PR01239">
    <property type="entry name" value="EP450IICYP52"/>
</dbReference>
<dbReference type="AlphaFoldDB" id="M3J257"/>
<evidence type="ECO:0000256" key="10">
    <source>
        <dbReference type="SAM" id="Phobius"/>
    </source>
</evidence>
<dbReference type="Pfam" id="PF00067">
    <property type="entry name" value="p450"/>
    <property type="match status" value="1"/>
</dbReference>
<evidence type="ECO:0000256" key="9">
    <source>
        <dbReference type="RuleBase" id="RU000461"/>
    </source>
</evidence>
<evidence type="ECO:0000256" key="1">
    <source>
        <dbReference type="ARBA" id="ARBA00001971"/>
    </source>
</evidence>
<dbReference type="eggNOG" id="KOG0157">
    <property type="taxonomic scope" value="Eukaryota"/>
</dbReference>
<dbReference type="InterPro" id="IPR017972">
    <property type="entry name" value="Cyt_P450_CS"/>
</dbReference>
<dbReference type="PRINTS" id="PR00464">
    <property type="entry name" value="EP450II"/>
</dbReference>
<accession>M3J257</accession>
<proteinExistence type="inferred from homology"/>
<keyword evidence="10" id="KW-0472">Membrane</keyword>
<dbReference type="GO" id="GO:0020037">
    <property type="term" value="F:heme binding"/>
    <property type="evidence" value="ECO:0007669"/>
    <property type="project" value="InterPro"/>
</dbReference>
<dbReference type="InterPro" id="IPR002402">
    <property type="entry name" value="Cyt_P450_E_grp-II"/>
</dbReference>
<dbReference type="PROSITE" id="PS00086">
    <property type="entry name" value="CYTOCHROME_P450"/>
    <property type="match status" value="1"/>
</dbReference>
<dbReference type="PRINTS" id="PR00385">
    <property type="entry name" value="P450"/>
</dbReference>
<comment type="similarity">
    <text evidence="2 9">Belongs to the cytochrome P450 family.</text>
</comment>
<evidence type="ECO:0000313" key="12">
    <source>
        <dbReference type="Proteomes" id="UP000011777"/>
    </source>
</evidence>
<protein>
    <submittedName>
        <fullName evidence="11">Cytochrome P450 52A4</fullName>
    </submittedName>
</protein>
<dbReference type="OrthoDB" id="1470350at2759"/>
<evidence type="ECO:0000256" key="6">
    <source>
        <dbReference type="ARBA" id="ARBA00023004"/>
    </source>
</evidence>
<dbReference type="GO" id="GO:0005506">
    <property type="term" value="F:iron ion binding"/>
    <property type="evidence" value="ECO:0007669"/>
    <property type="project" value="InterPro"/>
</dbReference>
<dbReference type="EMBL" id="AOGT01002246">
    <property type="protein sequence ID" value="EMG45953.1"/>
    <property type="molecule type" value="Genomic_DNA"/>
</dbReference>
<evidence type="ECO:0000313" key="11">
    <source>
        <dbReference type="EMBL" id="EMG45953.1"/>
    </source>
</evidence>
<dbReference type="Proteomes" id="UP000011777">
    <property type="component" value="Unassembled WGS sequence"/>
</dbReference>
<organism evidence="11 12">
    <name type="scientific">Candida maltosa (strain Xu316)</name>
    <name type="common">Yeast</name>
    <dbReference type="NCBI Taxonomy" id="1245528"/>
    <lineage>
        <taxon>Eukaryota</taxon>
        <taxon>Fungi</taxon>
        <taxon>Dikarya</taxon>
        <taxon>Ascomycota</taxon>
        <taxon>Saccharomycotina</taxon>
        <taxon>Pichiomycetes</taxon>
        <taxon>Debaryomycetaceae</taxon>
        <taxon>Candida/Lodderomyces clade</taxon>
        <taxon>Candida</taxon>
    </lineage>
</organism>
<evidence type="ECO:0000256" key="2">
    <source>
        <dbReference type="ARBA" id="ARBA00010617"/>
    </source>
</evidence>
<keyword evidence="7 9" id="KW-0503">Monooxygenase</keyword>
<keyword evidence="10" id="KW-0812">Transmembrane</keyword>
<dbReference type="HOGENOM" id="CLU_001570_27_0_1"/>
<dbReference type="PANTHER" id="PTHR24287:SF1">
    <property type="entry name" value="P450, PUTATIVE (EUROFUNG)-RELATED"/>
    <property type="match status" value="1"/>
</dbReference>
<evidence type="ECO:0000256" key="4">
    <source>
        <dbReference type="ARBA" id="ARBA00022723"/>
    </source>
</evidence>
<evidence type="ECO:0000256" key="3">
    <source>
        <dbReference type="ARBA" id="ARBA00022617"/>
    </source>
</evidence>
<feature type="non-terminal residue" evidence="11">
    <location>
        <position position="1"/>
    </location>
</feature>
<dbReference type="InterPro" id="IPR047146">
    <property type="entry name" value="Cyt_P450_E_CYP52_fungi"/>
</dbReference>
<dbReference type="OMA" id="FWRGRAQ"/>
<evidence type="ECO:0000256" key="8">
    <source>
        <dbReference type="PIRSR" id="PIRSR602402-1"/>
    </source>
</evidence>
<dbReference type="GO" id="GO:0016712">
    <property type="term" value="F:oxidoreductase activity, acting on paired donors, with incorporation or reduction of molecular oxygen, reduced flavin or flavoprotein as one donor, and incorporation of one atom of oxygen"/>
    <property type="evidence" value="ECO:0007669"/>
    <property type="project" value="InterPro"/>
</dbReference>
<keyword evidence="12" id="KW-1185">Reference proteome</keyword>
<dbReference type="InterPro" id="IPR001128">
    <property type="entry name" value="Cyt_P450"/>
</dbReference>
<feature type="transmembrane region" description="Helical" evidence="10">
    <location>
        <begin position="61"/>
        <end position="80"/>
    </location>
</feature>
<keyword evidence="4 8" id="KW-0479">Metal-binding</keyword>
<dbReference type="InterPro" id="IPR036396">
    <property type="entry name" value="Cyt_P450_sf"/>
</dbReference>